<evidence type="ECO:0000313" key="2">
    <source>
        <dbReference type="Proteomes" id="UP000033096"/>
    </source>
</evidence>
<dbReference type="PATRIC" id="fig|1434123.4.peg.234"/>
<dbReference type="EMBL" id="CP009520">
    <property type="protein sequence ID" value="AKB42504.1"/>
    <property type="molecule type" value="Genomic_DNA"/>
</dbReference>
<accession>A0A0E3Q2T5</accession>
<dbReference type="GeneID" id="24808594"/>
<name>A0A0E3Q2T5_9EURY</name>
<protein>
    <submittedName>
        <fullName evidence="1">Uncharacterized protein</fullName>
    </submittedName>
</protein>
<evidence type="ECO:0000313" key="1">
    <source>
        <dbReference type="EMBL" id="AKB42504.1"/>
    </source>
</evidence>
<dbReference type="Proteomes" id="UP000033096">
    <property type="component" value="Chromosome"/>
</dbReference>
<gene>
    <name evidence="1" type="ORF">MSVAZ_0235</name>
</gene>
<sequence>MALPPLKDRSRGYEFAASEYNLIFRMENTGYVRYKDKEKGIFYLDPSPYYNDPKSQIYAVKSGEFPPKDRLIEVAVTETETFYELKGQELDPVLVKYTIGWKYINPNKIRGKDLASTEEFLEFLSTPVKNPNFYNIEDFRYCLGMCAISAPQITDLEKGGVNTVALDTHRDRQKWAAFKRILGIVPQEFRQPSSKNFYKFLENSEEIYPLNSREVNLSYFNVTDVPIHLPIPLNMAFKTHGEYKQSFEEYLPVARAYMINSLLFQPYVPEKIEKRMENAMYFILEEISSREDMPYYQDIGSVIPKLATSFARLNFKSWVTLNDLKSSTGLWSYVMDGSRHNTSELNKISTDYLYRLSPEAEILLKEITELDDAGVPLLLSTVKSYTKLFDFTFDNALRKLKVNGSIYFPSGEKIGLVHY</sequence>
<organism evidence="1 2">
    <name type="scientific">Methanosarcina vacuolata Z-761</name>
    <dbReference type="NCBI Taxonomy" id="1434123"/>
    <lineage>
        <taxon>Archaea</taxon>
        <taxon>Methanobacteriati</taxon>
        <taxon>Methanobacteriota</taxon>
        <taxon>Stenosarchaea group</taxon>
        <taxon>Methanomicrobia</taxon>
        <taxon>Methanosarcinales</taxon>
        <taxon>Methanosarcinaceae</taxon>
        <taxon>Methanosarcina</taxon>
    </lineage>
</organism>
<keyword evidence="2" id="KW-1185">Reference proteome</keyword>
<dbReference type="AlphaFoldDB" id="A0A0E3Q2T5"/>
<dbReference type="HOGENOM" id="CLU_051302_0_0_2"/>
<reference evidence="1 2" key="1">
    <citation type="submission" date="2014-07" db="EMBL/GenBank/DDBJ databases">
        <title>Methanogenic archaea and the global carbon cycle.</title>
        <authorList>
            <person name="Henriksen J.R."/>
            <person name="Luke J."/>
            <person name="Reinhart S."/>
            <person name="Benedict M.N."/>
            <person name="Youngblut N.D."/>
            <person name="Metcalf M.E."/>
            <person name="Whitaker R.J."/>
            <person name="Metcalf W.W."/>
        </authorList>
    </citation>
    <scope>NUCLEOTIDE SEQUENCE [LARGE SCALE GENOMIC DNA]</scope>
    <source>
        <strain evidence="1 2">Z-761</strain>
    </source>
</reference>
<dbReference type="RefSeq" id="WP_048117060.1">
    <property type="nucleotide sequence ID" value="NZ_CP009520.1"/>
</dbReference>
<dbReference type="KEGG" id="mvc:MSVAZ_0235"/>
<proteinExistence type="predicted"/>